<reference evidence="2 3" key="1">
    <citation type="submission" date="2020-08" db="EMBL/GenBank/DDBJ databases">
        <title>Genomic Encyclopedia of Type Strains, Phase IV (KMG-IV): sequencing the most valuable type-strain genomes for metagenomic binning, comparative biology and taxonomic classification.</title>
        <authorList>
            <person name="Goeker M."/>
        </authorList>
    </citation>
    <scope>NUCLEOTIDE SEQUENCE [LARGE SCALE GENOMIC DNA]</scope>
    <source>
        <strain evidence="2 3">DSM 2461</strain>
    </source>
</reference>
<sequence length="193" mass="22346">MRKKETSPFYYFLLFSLPVIALVILLTLEFRDRRIEEAGNQIRNLKELVTARQIYRNVIYTEVKENLIVDKRSLFTINYVVTAGVDLSSGFSLKTDDNRIVVTYPYPRIFSIDADESSIDEYFALERFGRIKQSDYLDTVFDEKERIRREAVESELLERADRNLQSLISGILRDRGISDIRFEPSGKGGGGEV</sequence>
<gene>
    <name evidence="2" type="ORF">HNR50_003766</name>
</gene>
<keyword evidence="1" id="KW-0812">Transmembrane</keyword>
<dbReference type="InterPro" id="IPR025324">
    <property type="entry name" value="DUF4230"/>
</dbReference>
<accession>A0A841RHR7</accession>
<name>A0A841RHR7_9SPIO</name>
<keyword evidence="3" id="KW-1185">Reference proteome</keyword>
<dbReference type="EMBL" id="JACHGJ010000009">
    <property type="protein sequence ID" value="MBB6482078.1"/>
    <property type="molecule type" value="Genomic_DNA"/>
</dbReference>
<proteinExistence type="predicted"/>
<organism evidence="2 3">
    <name type="scientific">Spirochaeta isovalerica</name>
    <dbReference type="NCBI Taxonomy" id="150"/>
    <lineage>
        <taxon>Bacteria</taxon>
        <taxon>Pseudomonadati</taxon>
        <taxon>Spirochaetota</taxon>
        <taxon>Spirochaetia</taxon>
        <taxon>Spirochaetales</taxon>
        <taxon>Spirochaetaceae</taxon>
        <taxon>Spirochaeta</taxon>
    </lineage>
</organism>
<comment type="caution">
    <text evidence="2">The sequence shown here is derived from an EMBL/GenBank/DDBJ whole genome shotgun (WGS) entry which is preliminary data.</text>
</comment>
<keyword evidence="1" id="KW-0472">Membrane</keyword>
<feature type="transmembrane region" description="Helical" evidence="1">
    <location>
        <begin position="9"/>
        <end position="28"/>
    </location>
</feature>
<evidence type="ECO:0008006" key="4">
    <source>
        <dbReference type="Google" id="ProtNLM"/>
    </source>
</evidence>
<dbReference type="RefSeq" id="WP_184748312.1">
    <property type="nucleotide sequence ID" value="NZ_JACHGJ010000009.1"/>
</dbReference>
<evidence type="ECO:0000256" key="1">
    <source>
        <dbReference type="SAM" id="Phobius"/>
    </source>
</evidence>
<evidence type="ECO:0000313" key="3">
    <source>
        <dbReference type="Proteomes" id="UP000587760"/>
    </source>
</evidence>
<evidence type="ECO:0000313" key="2">
    <source>
        <dbReference type="EMBL" id="MBB6482078.1"/>
    </source>
</evidence>
<protein>
    <recommendedName>
        <fullName evidence="4">DUF4230 domain-containing protein</fullName>
    </recommendedName>
</protein>
<dbReference type="Proteomes" id="UP000587760">
    <property type="component" value="Unassembled WGS sequence"/>
</dbReference>
<dbReference type="AlphaFoldDB" id="A0A841RHR7"/>
<dbReference type="Pfam" id="PF14014">
    <property type="entry name" value="DUF4230"/>
    <property type="match status" value="1"/>
</dbReference>
<keyword evidence="1" id="KW-1133">Transmembrane helix</keyword>